<dbReference type="InterPro" id="IPR003653">
    <property type="entry name" value="Peptidase_C48_C"/>
</dbReference>
<accession>A0A9P1CZE0</accession>
<gene>
    <name evidence="6" type="ORF">C1SCF055_LOCUS25345</name>
</gene>
<evidence type="ECO:0000313" key="6">
    <source>
        <dbReference type="EMBL" id="CAI3999101.1"/>
    </source>
</evidence>
<dbReference type="EMBL" id="CAMXCT020002581">
    <property type="protein sequence ID" value="CAL1152476.1"/>
    <property type="molecule type" value="Genomic_DNA"/>
</dbReference>
<keyword evidence="3" id="KW-0378">Hydrolase</keyword>
<proteinExistence type="inferred from homology"/>
<dbReference type="OrthoDB" id="1939479at2759"/>
<reference evidence="7" key="2">
    <citation type="submission" date="2024-04" db="EMBL/GenBank/DDBJ databases">
        <authorList>
            <person name="Chen Y."/>
            <person name="Shah S."/>
            <person name="Dougan E. K."/>
            <person name="Thang M."/>
            <person name="Chan C."/>
        </authorList>
    </citation>
    <scope>NUCLEOTIDE SEQUENCE [LARGE SCALE GENOMIC DNA]</scope>
</reference>
<evidence type="ECO:0000259" key="5">
    <source>
        <dbReference type="PROSITE" id="PS50600"/>
    </source>
</evidence>
<comment type="caution">
    <text evidence="6">The sequence shown here is derived from an EMBL/GenBank/DDBJ whole genome shotgun (WGS) entry which is preliminary data.</text>
</comment>
<sequence length="207" mass="23005">MNCYLRMIQEQSDGQLWCPSSFFWPKLELGGHAAVQRWARRAAVNVASCDALVVPLHLEGVATGRVGTKRPKQLLHLVRTFRIVCDPRHHILYLDSLGMPAPELLQSRLSEFVSKEDPALSGLWQLYVVNKIPTQLNSSDCGIFVLAYAECVARSLPLRVDGSRKSIESKRRAIALAVAQGKLPSSEKASMQSGSSEKRMYLTLSQV</sequence>
<name>A0A9P1CZE0_9DINO</name>
<feature type="domain" description="Ubiquitin-like protease family profile" evidence="5">
    <location>
        <begin position="1"/>
        <end position="152"/>
    </location>
</feature>
<evidence type="ECO:0000256" key="1">
    <source>
        <dbReference type="ARBA" id="ARBA00005234"/>
    </source>
</evidence>
<evidence type="ECO:0000313" key="9">
    <source>
        <dbReference type="Proteomes" id="UP001152797"/>
    </source>
</evidence>
<evidence type="ECO:0000256" key="2">
    <source>
        <dbReference type="ARBA" id="ARBA00022670"/>
    </source>
</evidence>
<dbReference type="PANTHER" id="PTHR12606:SF141">
    <property type="entry name" value="GH15225P-RELATED"/>
    <property type="match status" value="1"/>
</dbReference>
<dbReference type="Pfam" id="PF02902">
    <property type="entry name" value="Peptidase_C48"/>
    <property type="match status" value="1"/>
</dbReference>
<dbReference type="GO" id="GO:0005634">
    <property type="term" value="C:nucleus"/>
    <property type="evidence" value="ECO:0007669"/>
    <property type="project" value="TreeGrafter"/>
</dbReference>
<dbReference type="PANTHER" id="PTHR12606">
    <property type="entry name" value="SENTRIN/SUMO-SPECIFIC PROTEASE"/>
    <property type="match status" value="1"/>
</dbReference>
<keyword evidence="2 8" id="KW-0645">Protease</keyword>
<dbReference type="SUPFAM" id="SSF54001">
    <property type="entry name" value="Cysteine proteinases"/>
    <property type="match status" value="1"/>
</dbReference>
<dbReference type="Proteomes" id="UP001152797">
    <property type="component" value="Unassembled WGS sequence"/>
</dbReference>
<dbReference type="AlphaFoldDB" id="A0A9P1CZE0"/>
<dbReference type="EMBL" id="CAMXCT030002581">
    <property type="protein sequence ID" value="CAL4786413.1"/>
    <property type="molecule type" value="Genomic_DNA"/>
</dbReference>
<dbReference type="InterPro" id="IPR038765">
    <property type="entry name" value="Papain-like_cys_pep_sf"/>
</dbReference>
<dbReference type="GO" id="GO:0016929">
    <property type="term" value="F:deSUMOylase activity"/>
    <property type="evidence" value="ECO:0007669"/>
    <property type="project" value="TreeGrafter"/>
</dbReference>
<evidence type="ECO:0000256" key="4">
    <source>
        <dbReference type="ARBA" id="ARBA00022807"/>
    </source>
</evidence>
<dbReference type="Gene3D" id="3.40.395.10">
    <property type="entry name" value="Adenoviral Proteinase, Chain A"/>
    <property type="match status" value="1"/>
</dbReference>
<dbReference type="EMBL" id="CAMXCT010002581">
    <property type="protein sequence ID" value="CAI3999101.1"/>
    <property type="molecule type" value="Genomic_DNA"/>
</dbReference>
<dbReference type="GO" id="GO:0006508">
    <property type="term" value="P:proteolysis"/>
    <property type="evidence" value="ECO:0007669"/>
    <property type="project" value="UniProtKB-KW"/>
</dbReference>
<organism evidence="6">
    <name type="scientific">Cladocopium goreaui</name>
    <dbReference type="NCBI Taxonomy" id="2562237"/>
    <lineage>
        <taxon>Eukaryota</taxon>
        <taxon>Sar</taxon>
        <taxon>Alveolata</taxon>
        <taxon>Dinophyceae</taxon>
        <taxon>Suessiales</taxon>
        <taxon>Symbiodiniaceae</taxon>
        <taxon>Cladocopium</taxon>
    </lineage>
</organism>
<evidence type="ECO:0000313" key="7">
    <source>
        <dbReference type="EMBL" id="CAL1152476.1"/>
    </source>
</evidence>
<keyword evidence="4" id="KW-0788">Thiol protease</keyword>
<dbReference type="PROSITE" id="PS50600">
    <property type="entry name" value="ULP_PROTEASE"/>
    <property type="match status" value="1"/>
</dbReference>
<evidence type="ECO:0000256" key="3">
    <source>
        <dbReference type="ARBA" id="ARBA00022801"/>
    </source>
</evidence>
<keyword evidence="9" id="KW-1185">Reference proteome</keyword>
<evidence type="ECO:0000313" key="8">
    <source>
        <dbReference type="EMBL" id="CAL4786413.1"/>
    </source>
</evidence>
<comment type="similarity">
    <text evidence="1">Belongs to the peptidase C48 family.</text>
</comment>
<dbReference type="GO" id="GO:0016926">
    <property type="term" value="P:protein desumoylation"/>
    <property type="evidence" value="ECO:0007669"/>
    <property type="project" value="TreeGrafter"/>
</dbReference>
<reference evidence="6" key="1">
    <citation type="submission" date="2022-10" db="EMBL/GenBank/DDBJ databases">
        <authorList>
            <person name="Chen Y."/>
            <person name="Dougan E. K."/>
            <person name="Chan C."/>
            <person name="Rhodes N."/>
            <person name="Thang M."/>
        </authorList>
    </citation>
    <scope>NUCLEOTIDE SEQUENCE</scope>
</reference>
<protein>
    <submittedName>
        <fullName evidence="8">Sentrin-specific protease 1 (Sentrin/SUMO-specific protease SENP1)</fullName>
    </submittedName>
</protein>